<evidence type="ECO:0000313" key="6">
    <source>
        <dbReference type="Proteomes" id="UP000243975"/>
    </source>
</evidence>
<sequence length="73" mass="8326">MDVKDLTLSHVKSHLQHGQKSYPLRPELIESTYWLYKATRDPSELPNNQHTLGMAKETTAKSSFSLNFGKYCG</sequence>
<dbReference type="InterPro" id="IPR001382">
    <property type="entry name" value="Glyco_hydro_47"/>
</dbReference>
<dbReference type="PANTHER" id="PTHR45679">
    <property type="entry name" value="ER DEGRADATION-ENHANCING ALPHA-MANNOSIDASE-LIKE PROTEIN 2"/>
    <property type="match status" value="1"/>
</dbReference>
<name>A0A103XBV1_CYNCS</name>
<dbReference type="Proteomes" id="UP000243975">
    <property type="component" value="Unassembled WGS sequence"/>
</dbReference>
<keyword evidence="3" id="KW-0256">Endoplasmic reticulum</keyword>
<dbReference type="AlphaFoldDB" id="A0A103XBV1"/>
<accession>A0A103XBV1</accession>
<proteinExistence type="inferred from homology"/>
<evidence type="ECO:0000256" key="4">
    <source>
        <dbReference type="ARBA" id="ARBA00023180"/>
    </source>
</evidence>
<comment type="caution">
    <text evidence="5">The sequence shown here is derived from an EMBL/GenBank/DDBJ whole genome shotgun (WGS) entry which is preliminary data.</text>
</comment>
<dbReference type="SUPFAM" id="SSF48225">
    <property type="entry name" value="Seven-hairpin glycosidases"/>
    <property type="match status" value="1"/>
</dbReference>
<evidence type="ECO:0000256" key="3">
    <source>
        <dbReference type="ARBA" id="ARBA00022824"/>
    </source>
</evidence>
<comment type="subcellular location">
    <subcellularLocation>
        <location evidence="1">Endoplasmic reticulum</location>
    </subcellularLocation>
</comment>
<evidence type="ECO:0000313" key="5">
    <source>
        <dbReference type="EMBL" id="KVH87824.1"/>
    </source>
</evidence>
<reference evidence="5 6" key="1">
    <citation type="journal article" date="2016" name="Sci. Rep.">
        <title>The genome sequence of the outbreeding globe artichoke constructed de novo incorporating a phase-aware low-pass sequencing strategy of F1 progeny.</title>
        <authorList>
            <person name="Scaglione D."/>
            <person name="Reyes-Chin-Wo S."/>
            <person name="Acquadro A."/>
            <person name="Froenicke L."/>
            <person name="Portis E."/>
            <person name="Beitel C."/>
            <person name="Tirone M."/>
            <person name="Mauro R."/>
            <person name="Lo Monaco A."/>
            <person name="Mauromicale G."/>
            <person name="Faccioli P."/>
            <person name="Cattivelli L."/>
            <person name="Rieseberg L."/>
            <person name="Michelmore R."/>
            <person name="Lanteri S."/>
        </authorList>
    </citation>
    <scope>NUCLEOTIDE SEQUENCE [LARGE SCALE GENOMIC DNA]</scope>
    <source>
        <strain evidence="5">2C</strain>
    </source>
</reference>
<keyword evidence="4" id="KW-0325">Glycoprotein</keyword>
<dbReference type="PANTHER" id="PTHR45679:SF6">
    <property type="entry name" value="ER DEGRADATION-ENHANCING ALPHA-MANNOSIDASE-LIKE PROTEIN 2"/>
    <property type="match status" value="1"/>
</dbReference>
<evidence type="ECO:0000256" key="1">
    <source>
        <dbReference type="ARBA" id="ARBA00004240"/>
    </source>
</evidence>
<dbReference type="Pfam" id="PF01532">
    <property type="entry name" value="Glyco_hydro_47"/>
    <property type="match status" value="1"/>
</dbReference>
<dbReference type="GO" id="GO:0044322">
    <property type="term" value="C:endoplasmic reticulum quality control compartment"/>
    <property type="evidence" value="ECO:0007669"/>
    <property type="project" value="GOC"/>
</dbReference>
<keyword evidence="6" id="KW-1185">Reference proteome</keyword>
<dbReference type="Gramene" id="KVH87824">
    <property type="protein sequence ID" value="KVH87824"/>
    <property type="gene ID" value="Ccrd_024864"/>
</dbReference>
<dbReference type="InterPro" id="IPR044674">
    <property type="entry name" value="EDEM1/2/3"/>
</dbReference>
<dbReference type="GO" id="GO:0016020">
    <property type="term" value="C:membrane"/>
    <property type="evidence" value="ECO:0007669"/>
    <property type="project" value="InterPro"/>
</dbReference>
<dbReference type="GO" id="GO:0004571">
    <property type="term" value="F:mannosyl-oligosaccharide 1,2-alpha-mannosidase activity"/>
    <property type="evidence" value="ECO:0007669"/>
    <property type="project" value="InterPro"/>
</dbReference>
<evidence type="ECO:0000256" key="2">
    <source>
        <dbReference type="ARBA" id="ARBA00007658"/>
    </source>
</evidence>
<dbReference type="InterPro" id="IPR012341">
    <property type="entry name" value="6hp_glycosidase-like_sf"/>
</dbReference>
<protein>
    <submittedName>
        <fullName evidence="5">Glycoside hydrolase, family 47</fullName>
    </submittedName>
</protein>
<dbReference type="InterPro" id="IPR036026">
    <property type="entry name" value="Seven-hairpin_glycosidases"/>
</dbReference>
<dbReference type="Gene3D" id="1.50.10.10">
    <property type="match status" value="1"/>
</dbReference>
<keyword evidence="5" id="KW-0378">Hydrolase</keyword>
<organism evidence="5 6">
    <name type="scientific">Cynara cardunculus var. scolymus</name>
    <name type="common">Globe artichoke</name>
    <name type="synonym">Cynara scolymus</name>
    <dbReference type="NCBI Taxonomy" id="59895"/>
    <lineage>
        <taxon>Eukaryota</taxon>
        <taxon>Viridiplantae</taxon>
        <taxon>Streptophyta</taxon>
        <taxon>Embryophyta</taxon>
        <taxon>Tracheophyta</taxon>
        <taxon>Spermatophyta</taxon>
        <taxon>Magnoliopsida</taxon>
        <taxon>eudicotyledons</taxon>
        <taxon>Gunneridae</taxon>
        <taxon>Pentapetalae</taxon>
        <taxon>asterids</taxon>
        <taxon>campanulids</taxon>
        <taxon>Asterales</taxon>
        <taxon>Asteraceae</taxon>
        <taxon>Carduoideae</taxon>
        <taxon>Cardueae</taxon>
        <taxon>Carduinae</taxon>
        <taxon>Cynara</taxon>
    </lineage>
</organism>
<dbReference type="GO" id="GO:0005509">
    <property type="term" value="F:calcium ion binding"/>
    <property type="evidence" value="ECO:0007669"/>
    <property type="project" value="InterPro"/>
</dbReference>
<comment type="similarity">
    <text evidence="2">Belongs to the glycosyl hydrolase 47 family.</text>
</comment>
<dbReference type="EMBL" id="LEKV01005788">
    <property type="protein sequence ID" value="KVH87824.1"/>
    <property type="molecule type" value="Genomic_DNA"/>
</dbReference>
<dbReference type="STRING" id="59895.A0A103XBV1"/>
<dbReference type="GO" id="GO:1904380">
    <property type="term" value="P:endoplasmic reticulum mannose trimming"/>
    <property type="evidence" value="ECO:0007669"/>
    <property type="project" value="InterPro"/>
</dbReference>
<gene>
    <name evidence="5" type="ORF">Ccrd_024864</name>
</gene>
<dbReference type="GO" id="GO:0005975">
    <property type="term" value="P:carbohydrate metabolic process"/>
    <property type="evidence" value="ECO:0007669"/>
    <property type="project" value="InterPro"/>
</dbReference>